<evidence type="ECO:0000313" key="3">
    <source>
        <dbReference type="Proteomes" id="UP000183508"/>
    </source>
</evidence>
<gene>
    <name evidence="2" type="ORF">SAMN05421543_106173</name>
</gene>
<dbReference type="AlphaFoldDB" id="A0A1I7IER9"/>
<name>A0A1I7IER9_9BACL</name>
<feature type="domain" description="Putative tail fiber protein gp53-like C-terminal" evidence="1">
    <location>
        <begin position="337"/>
        <end position="408"/>
    </location>
</feature>
<accession>A0A1I7IER9</accession>
<dbReference type="RefSeq" id="WP_074951104.1">
    <property type="nucleotide sequence ID" value="NZ_FPBV01000006.1"/>
</dbReference>
<dbReference type="Pfam" id="PF21882">
    <property type="entry name" value="Gp53-like_C"/>
    <property type="match status" value="1"/>
</dbReference>
<dbReference type="Proteomes" id="UP000183508">
    <property type="component" value="Unassembled WGS sequence"/>
</dbReference>
<proteinExistence type="predicted"/>
<keyword evidence="3" id="KW-1185">Reference proteome</keyword>
<reference evidence="3" key="1">
    <citation type="submission" date="2016-10" db="EMBL/GenBank/DDBJ databases">
        <authorList>
            <person name="Varghese N."/>
        </authorList>
    </citation>
    <scope>NUCLEOTIDE SEQUENCE [LARGE SCALE GENOMIC DNA]</scope>
    <source>
        <strain evidence="3">DSM 17980</strain>
    </source>
</reference>
<evidence type="ECO:0000313" key="2">
    <source>
        <dbReference type="EMBL" id="SFU71350.1"/>
    </source>
</evidence>
<protein>
    <recommendedName>
        <fullName evidence="1">Putative tail fiber protein gp53-like C-terminal domain-containing protein</fullName>
    </recommendedName>
</protein>
<dbReference type="InterPro" id="IPR037221">
    <property type="entry name" value="H-type_lectin_dom_sf"/>
</dbReference>
<dbReference type="EMBL" id="FPBV01000006">
    <property type="protein sequence ID" value="SFU71350.1"/>
    <property type="molecule type" value="Genomic_DNA"/>
</dbReference>
<dbReference type="OrthoDB" id="1624444at2"/>
<dbReference type="STRING" id="392015.SAMN05421543_106173"/>
<dbReference type="Gene3D" id="2.60.40.3940">
    <property type="match status" value="1"/>
</dbReference>
<dbReference type="InterPro" id="IPR054075">
    <property type="entry name" value="Gp53-like_C"/>
</dbReference>
<evidence type="ECO:0000259" key="1">
    <source>
        <dbReference type="Pfam" id="PF21882"/>
    </source>
</evidence>
<dbReference type="SUPFAM" id="SSF141086">
    <property type="entry name" value="Agglutinin HPA-like"/>
    <property type="match status" value="1"/>
</dbReference>
<organism evidence="2 3">
    <name type="scientific">Alicyclobacillus macrosporangiidus</name>
    <dbReference type="NCBI Taxonomy" id="392015"/>
    <lineage>
        <taxon>Bacteria</taxon>
        <taxon>Bacillati</taxon>
        <taxon>Bacillota</taxon>
        <taxon>Bacilli</taxon>
        <taxon>Bacillales</taxon>
        <taxon>Alicyclobacillaceae</taxon>
        <taxon>Alicyclobacillus</taxon>
    </lineage>
</organism>
<sequence>MAVYGNMVLTQRGQALYSKVQAGATLTFTRMQIGSGQLQSGQDPTTFTALISPIDWVTINSVTSSGGTALVRGIYQNTNLTQSTYTCEIGLFAQDPDLGEILYAYANAGTQGDTFPPYADGPFARNFQINIAVGNATNVTATVPDGTYVTVAEVGAPNGVAPLGPDGQIPANYLQHAPNPGGATPTTAGLVKTTGTSGVAVTNDDPVYTHAARTDQANTFTAKQTFSGGFDLPAGQSGTVEGTLSAGTGGTIHATNSDNLGGNPPSYYLPATAQAADSAKLGGKTPSYYLPATAQAADSAKLGGQPPSYYAPISSPNFSGTPQAGGKNLLQAISGGYKVQSGITSYSSASSGTITFPTPFTSTPIVVACSDAGNNASSAIAVTSVSTASFSWTENYGGKNTIYWVAIGS</sequence>